<evidence type="ECO:0000256" key="1">
    <source>
        <dbReference type="ARBA" id="ARBA00001968"/>
    </source>
</evidence>
<dbReference type="Proteomes" id="UP001066276">
    <property type="component" value="Chromosome 1_2"/>
</dbReference>
<keyword evidence="5" id="KW-1185">Reference proteome</keyword>
<dbReference type="InterPro" id="IPR027806">
    <property type="entry name" value="HARBI1_dom"/>
</dbReference>
<feature type="domain" description="DDE Tnp4" evidence="3">
    <location>
        <begin position="10"/>
        <end position="55"/>
    </location>
</feature>
<evidence type="ECO:0000313" key="4">
    <source>
        <dbReference type="EMBL" id="KAJ1208802.1"/>
    </source>
</evidence>
<proteinExistence type="predicted"/>
<comment type="cofactor">
    <cofactor evidence="1">
        <name>a divalent metal cation</name>
        <dbReference type="ChEBI" id="CHEBI:60240"/>
    </cofactor>
</comment>
<sequence>MRGATPYIGHRRTRTIIERTFGMLKSRFRYLRKSGGAPQDAPETACKIVATCAILQSIATRRGLHLTLDDTDSEDEEQEPP</sequence>
<evidence type="ECO:0000259" key="3">
    <source>
        <dbReference type="Pfam" id="PF13359"/>
    </source>
</evidence>
<evidence type="ECO:0000256" key="2">
    <source>
        <dbReference type="ARBA" id="ARBA00022723"/>
    </source>
</evidence>
<organism evidence="4 5">
    <name type="scientific">Pleurodeles waltl</name>
    <name type="common">Iberian ribbed newt</name>
    <dbReference type="NCBI Taxonomy" id="8319"/>
    <lineage>
        <taxon>Eukaryota</taxon>
        <taxon>Metazoa</taxon>
        <taxon>Chordata</taxon>
        <taxon>Craniata</taxon>
        <taxon>Vertebrata</taxon>
        <taxon>Euteleostomi</taxon>
        <taxon>Amphibia</taxon>
        <taxon>Batrachia</taxon>
        <taxon>Caudata</taxon>
        <taxon>Salamandroidea</taxon>
        <taxon>Salamandridae</taxon>
        <taxon>Pleurodelinae</taxon>
        <taxon>Pleurodeles</taxon>
    </lineage>
</organism>
<reference evidence="4" key="1">
    <citation type="journal article" date="2022" name="bioRxiv">
        <title>Sequencing and chromosome-scale assembly of the giantPleurodeles waltlgenome.</title>
        <authorList>
            <person name="Brown T."/>
            <person name="Elewa A."/>
            <person name="Iarovenko S."/>
            <person name="Subramanian E."/>
            <person name="Araus A.J."/>
            <person name="Petzold A."/>
            <person name="Susuki M."/>
            <person name="Suzuki K.-i.T."/>
            <person name="Hayashi T."/>
            <person name="Toyoda A."/>
            <person name="Oliveira C."/>
            <person name="Osipova E."/>
            <person name="Leigh N.D."/>
            <person name="Simon A."/>
            <person name="Yun M.H."/>
        </authorList>
    </citation>
    <scope>NUCLEOTIDE SEQUENCE</scope>
    <source>
        <strain evidence="4">20211129_DDA</strain>
        <tissue evidence="4">Liver</tissue>
    </source>
</reference>
<protein>
    <recommendedName>
        <fullName evidence="3">DDE Tnp4 domain-containing protein</fullName>
    </recommendedName>
</protein>
<dbReference type="Pfam" id="PF13359">
    <property type="entry name" value="DDE_Tnp_4"/>
    <property type="match status" value="1"/>
</dbReference>
<dbReference type="GO" id="GO:0046872">
    <property type="term" value="F:metal ion binding"/>
    <property type="evidence" value="ECO:0007669"/>
    <property type="project" value="UniProtKB-KW"/>
</dbReference>
<keyword evidence="2" id="KW-0479">Metal-binding</keyword>
<name>A0AAV7W8A3_PLEWA</name>
<accession>A0AAV7W8A3</accession>
<dbReference type="EMBL" id="JANPWB010000002">
    <property type="protein sequence ID" value="KAJ1208802.1"/>
    <property type="molecule type" value="Genomic_DNA"/>
</dbReference>
<gene>
    <name evidence="4" type="ORF">NDU88_004185</name>
</gene>
<comment type="caution">
    <text evidence="4">The sequence shown here is derived from an EMBL/GenBank/DDBJ whole genome shotgun (WGS) entry which is preliminary data.</text>
</comment>
<evidence type="ECO:0000313" key="5">
    <source>
        <dbReference type="Proteomes" id="UP001066276"/>
    </source>
</evidence>
<dbReference type="AlphaFoldDB" id="A0AAV7W8A3"/>